<dbReference type="InterPro" id="IPR018060">
    <property type="entry name" value="HTH_AraC"/>
</dbReference>
<evidence type="ECO:0000256" key="2">
    <source>
        <dbReference type="ARBA" id="ARBA00023125"/>
    </source>
</evidence>
<feature type="region of interest" description="Disordered" evidence="4">
    <location>
        <begin position="253"/>
        <end position="337"/>
    </location>
</feature>
<dbReference type="GO" id="GO:0003700">
    <property type="term" value="F:DNA-binding transcription factor activity"/>
    <property type="evidence" value="ECO:0007669"/>
    <property type="project" value="InterPro"/>
</dbReference>
<evidence type="ECO:0000256" key="1">
    <source>
        <dbReference type="ARBA" id="ARBA00023015"/>
    </source>
</evidence>
<organism evidence="6 7">
    <name type="scientific">Roseovarius indicus</name>
    <dbReference type="NCBI Taxonomy" id="540747"/>
    <lineage>
        <taxon>Bacteria</taxon>
        <taxon>Pseudomonadati</taxon>
        <taxon>Pseudomonadota</taxon>
        <taxon>Alphaproteobacteria</taxon>
        <taxon>Rhodobacterales</taxon>
        <taxon>Roseobacteraceae</taxon>
        <taxon>Roseovarius</taxon>
    </lineage>
</organism>
<dbReference type="InterPro" id="IPR009057">
    <property type="entry name" value="Homeodomain-like_sf"/>
</dbReference>
<keyword evidence="2" id="KW-0238">DNA-binding</keyword>
<dbReference type="RefSeq" id="WP_074939750.1">
    <property type="nucleotide sequence ID" value="NZ_FOMY01000001.1"/>
</dbReference>
<evidence type="ECO:0000256" key="4">
    <source>
        <dbReference type="SAM" id="MobiDB-lite"/>
    </source>
</evidence>
<dbReference type="PROSITE" id="PS01124">
    <property type="entry name" value="HTH_ARAC_FAMILY_2"/>
    <property type="match status" value="1"/>
</dbReference>
<dbReference type="SMART" id="SM00342">
    <property type="entry name" value="HTH_ARAC"/>
    <property type="match status" value="1"/>
</dbReference>
<dbReference type="PANTHER" id="PTHR43280">
    <property type="entry name" value="ARAC-FAMILY TRANSCRIPTIONAL REGULATOR"/>
    <property type="match status" value="1"/>
</dbReference>
<keyword evidence="3" id="KW-0804">Transcription</keyword>
<dbReference type="SUPFAM" id="SSF46689">
    <property type="entry name" value="Homeodomain-like"/>
    <property type="match status" value="1"/>
</dbReference>
<dbReference type="Pfam" id="PF12833">
    <property type="entry name" value="HTH_18"/>
    <property type="match status" value="1"/>
</dbReference>
<evidence type="ECO:0000259" key="5">
    <source>
        <dbReference type="PROSITE" id="PS01124"/>
    </source>
</evidence>
<dbReference type="Proteomes" id="UP000325785">
    <property type="component" value="Chromosome"/>
</dbReference>
<sequence length="337" mass="36454">MTKHAQIMSIAQWAGAGTWRAELPHSNDHHALIWVTRGQGRCLVEGVLRGLSVHSALCVPAHTLFALEMGKQGFGTVCTIPPRSAVLMPDQPVLLRIRDVLAQAELTTILETMQREQNNARPFADEAMMAHASLLTVWLRRAIIDQPDDPPDFTAAQRLVMAYSALVERDYSTGKPMSDYARTLGVTPTHLTRACRASAGMTASELLTRRTVHAVRDLLENTDHPANRVAAMLGFRSAAYFSRFVLQHTGMSPTALRKARKGEKAPTGPATPTRPVPPPSRVAAPSRAAASPAAPAPTPPQPRKAEPAPAPAPAPEPKQEEAPMPSRRPASMKTPDT</sequence>
<name>A0A5P3ADQ5_9RHOB</name>
<feature type="compositionally biased region" description="Pro residues" evidence="4">
    <location>
        <begin position="294"/>
        <end position="316"/>
    </location>
</feature>
<evidence type="ECO:0000256" key="3">
    <source>
        <dbReference type="ARBA" id="ARBA00023163"/>
    </source>
</evidence>
<evidence type="ECO:0000313" key="7">
    <source>
        <dbReference type="Proteomes" id="UP000325785"/>
    </source>
</evidence>
<accession>A0A5P3ADQ5</accession>
<feature type="domain" description="HTH araC/xylS-type" evidence="5">
    <location>
        <begin position="161"/>
        <end position="259"/>
    </location>
</feature>
<dbReference type="EMBL" id="CP031598">
    <property type="protein sequence ID" value="QEW26843.1"/>
    <property type="molecule type" value="Genomic_DNA"/>
</dbReference>
<gene>
    <name evidence="6" type="primary">btr_1</name>
    <name evidence="6" type="ORF">RIdsm_02649</name>
</gene>
<evidence type="ECO:0000313" key="6">
    <source>
        <dbReference type="EMBL" id="QEW26843.1"/>
    </source>
</evidence>
<dbReference type="GO" id="GO:0043565">
    <property type="term" value="F:sequence-specific DNA binding"/>
    <property type="evidence" value="ECO:0007669"/>
    <property type="project" value="InterPro"/>
</dbReference>
<protein>
    <submittedName>
        <fullName evidence="6">Bacillibactin transport regulator</fullName>
    </submittedName>
</protein>
<dbReference type="PANTHER" id="PTHR43280:SF32">
    <property type="entry name" value="TRANSCRIPTIONAL REGULATORY PROTEIN"/>
    <property type="match status" value="1"/>
</dbReference>
<reference evidence="6 7" key="1">
    <citation type="submission" date="2018-08" db="EMBL/GenBank/DDBJ databases">
        <title>Genetic Globetrotter - A new plasmid hitch-hiking vast phylogenetic and geographic distances.</title>
        <authorList>
            <person name="Vollmers J."/>
            <person name="Petersen J."/>
        </authorList>
    </citation>
    <scope>NUCLEOTIDE SEQUENCE [LARGE SCALE GENOMIC DNA]</scope>
    <source>
        <strain evidence="6 7">DSM 26383</strain>
    </source>
</reference>
<dbReference type="KEGG" id="rid:RIdsm_02649"/>
<keyword evidence="1" id="KW-0805">Transcription regulation</keyword>
<proteinExistence type="predicted"/>
<dbReference type="AlphaFoldDB" id="A0A5P3ADQ5"/>
<feature type="compositionally biased region" description="Low complexity" evidence="4">
    <location>
        <begin position="281"/>
        <end position="293"/>
    </location>
</feature>
<dbReference type="Gene3D" id="1.10.10.60">
    <property type="entry name" value="Homeodomain-like"/>
    <property type="match status" value="1"/>
</dbReference>